<evidence type="ECO:0000313" key="2">
    <source>
        <dbReference type="Proteomes" id="UP000462362"/>
    </source>
</evidence>
<dbReference type="EMBL" id="WNCL01000005">
    <property type="protein sequence ID" value="MTU42512.1"/>
    <property type="molecule type" value="Genomic_DNA"/>
</dbReference>
<dbReference type="Gene3D" id="3.40.50.1820">
    <property type="entry name" value="alpha/beta hydrolase"/>
    <property type="match status" value="1"/>
</dbReference>
<dbReference type="SUPFAM" id="SSF53474">
    <property type="entry name" value="alpha/beta-Hydrolases"/>
    <property type="match status" value="1"/>
</dbReference>
<proteinExistence type="predicted"/>
<keyword evidence="1" id="KW-0378">Hydrolase</keyword>
<reference evidence="1 2" key="1">
    <citation type="journal article" date="2019" name="Nat. Med.">
        <title>A library of human gut bacterial isolates paired with longitudinal multiomics data enables mechanistic microbiome research.</title>
        <authorList>
            <person name="Poyet M."/>
            <person name="Groussin M."/>
            <person name="Gibbons S.M."/>
            <person name="Avila-Pacheco J."/>
            <person name="Jiang X."/>
            <person name="Kearney S.M."/>
            <person name="Perrotta A.R."/>
            <person name="Berdy B."/>
            <person name="Zhao S."/>
            <person name="Lieberman T.D."/>
            <person name="Swanson P.K."/>
            <person name="Smith M."/>
            <person name="Roesemann S."/>
            <person name="Alexander J.E."/>
            <person name="Rich S.A."/>
            <person name="Livny J."/>
            <person name="Vlamakis H."/>
            <person name="Clish C."/>
            <person name="Bullock K."/>
            <person name="Deik A."/>
            <person name="Scott J."/>
            <person name="Pierce K.A."/>
            <person name="Xavier R.J."/>
            <person name="Alm E.J."/>
        </authorList>
    </citation>
    <scope>NUCLEOTIDE SEQUENCE [LARGE SCALE GENOMIC DNA]</scope>
    <source>
        <strain evidence="1 2">BIOML-A2</strain>
    </source>
</reference>
<dbReference type="RefSeq" id="WP_008863456.1">
    <property type="nucleotide sequence ID" value="NZ_CAJUON010000002.1"/>
</dbReference>
<organism evidence="1 2">
    <name type="scientific">Parasutterella excrementihominis</name>
    <dbReference type="NCBI Taxonomy" id="487175"/>
    <lineage>
        <taxon>Bacteria</taxon>
        <taxon>Pseudomonadati</taxon>
        <taxon>Pseudomonadota</taxon>
        <taxon>Betaproteobacteria</taxon>
        <taxon>Burkholderiales</taxon>
        <taxon>Sutterellaceae</taxon>
        <taxon>Parasutterella</taxon>
    </lineage>
</organism>
<dbReference type="InterPro" id="IPR029058">
    <property type="entry name" value="AB_hydrolase_fold"/>
</dbReference>
<name>A0A6I3S6U8_9BURK</name>
<accession>A0A6I3S6U8</accession>
<protein>
    <submittedName>
        <fullName evidence="1">Alpha/beta fold hydrolase</fullName>
    </submittedName>
</protein>
<dbReference type="InterPro" id="IPR050471">
    <property type="entry name" value="AB_hydrolase"/>
</dbReference>
<evidence type="ECO:0000313" key="1">
    <source>
        <dbReference type="EMBL" id="MTU42512.1"/>
    </source>
</evidence>
<dbReference type="PANTHER" id="PTHR43433:SF5">
    <property type="entry name" value="AB HYDROLASE-1 DOMAIN-CONTAINING PROTEIN"/>
    <property type="match status" value="1"/>
</dbReference>
<dbReference type="GO" id="GO:0004806">
    <property type="term" value="F:triacylglycerol lipase activity"/>
    <property type="evidence" value="ECO:0007669"/>
    <property type="project" value="TreeGrafter"/>
</dbReference>
<dbReference type="AlphaFoldDB" id="A0A6I3S6U8"/>
<dbReference type="Proteomes" id="UP000462362">
    <property type="component" value="Unassembled WGS sequence"/>
</dbReference>
<comment type="caution">
    <text evidence="1">The sequence shown here is derived from an EMBL/GenBank/DDBJ whole genome shotgun (WGS) entry which is preliminary data.</text>
</comment>
<gene>
    <name evidence="1" type="ORF">GMD42_02520</name>
</gene>
<dbReference type="PANTHER" id="PTHR43433">
    <property type="entry name" value="HYDROLASE, ALPHA/BETA FOLD FAMILY PROTEIN"/>
    <property type="match status" value="1"/>
</dbReference>
<dbReference type="GeneID" id="43347899"/>
<sequence>MPFAHLKTGRFHYEVFGDKQLPAVLLIMGLGMPAAGWPRSFISMLLEKSLRVITVDNRDAGLSEHFSHLKTSISVPAAIGRTLLRLPVQAPYLLEDMALDLVQLLDELKLQRAHVVGASMGGMIGQTLASIRPSRVASLTSIMSASGNPRTGFGKLRAIYSILMHSSDLSTEEGREKHLERVFMTLKSPSYEYTAQEKHELLHEMSRYEIDQTAGERQLLAILASGDRSSDIARITAPTLVIHGEDDPLLPLAAGKEVADLIPKSEFLALPRMGHDLPPIHFETITRAIASHVWQAEA</sequence>
<dbReference type="InterPro" id="IPR000073">
    <property type="entry name" value="AB_hydrolase_1"/>
</dbReference>
<dbReference type="GO" id="GO:0046503">
    <property type="term" value="P:glycerolipid catabolic process"/>
    <property type="evidence" value="ECO:0007669"/>
    <property type="project" value="TreeGrafter"/>
</dbReference>
<dbReference type="Pfam" id="PF00561">
    <property type="entry name" value="Abhydrolase_1"/>
    <property type="match status" value="1"/>
</dbReference>